<evidence type="ECO:0000256" key="10">
    <source>
        <dbReference type="ARBA" id="ARBA00046608"/>
    </source>
</evidence>
<keyword evidence="3" id="KW-0963">Cytoplasm</keyword>
<evidence type="ECO:0000313" key="12">
    <source>
        <dbReference type="Proteomes" id="UP000004198"/>
    </source>
</evidence>
<dbReference type="EMBL" id="ACVI01000014">
    <property type="protein sequence ID" value="EET88374.1"/>
    <property type="molecule type" value="Genomic_DNA"/>
</dbReference>
<evidence type="ECO:0000256" key="1">
    <source>
        <dbReference type="ARBA" id="ARBA00001232"/>
    </source>
</evidence>
<comment type="subcellular location">
    <subcellularLocation>
        <location evidence="2">Cytoplasm</location>
    </subcellularLocation>
</comment>
<keyword evidence="7" id="KW-0594">Phospholipid biosynthesis</keyword>
<keyword evidence="11" id="KW-0012">Acyltransferase</keyword>
<keyword evidence="12" id="KW-1185">Reference proteome</keyword>
<evidence type="ECO:0000313" key="11">
    <source>
        <dbReference type="EMBL" id="EET88374.1"/>
    </source>
</evidence>
<evidence type="ECO:0000256" key="7">
    <source>
        <dbReference type="ARBA" id="ARBA00023209"/>
    </source>
</evidence>
<evidence type="ECO:0000256" key="8">
    <source>
        <dbReference type="ARBA" id="ARBA00023264"/>
    </source>
</evidence>
<dbReference type="PANTHER" id="PTHR30100:SF1">
    <property type="entry name" value="PHOSPHATE ACYLTRANSFERASE"/>
    <property type="match status" value="1"/>
</dbReference>
<keyword evidence="5 11" id="KW-0808">Transferase</keyword>
<accession>C6PR10</accession>
<comment type="catalytic activity">
    <reaction evidence="1">
        <text>a fatty acyl-[ACP] + phosphate = an acyl phosphate + holo-[ACP]</text>
        <dbReference type="Rhea" id="RHEA:42292"/>
        <dbReference type="Rhea" id="RHEA-COMP:9685"/>
        <dbReference type="Rhea" id="RHEA-COMP:14125"/>
        <dbReference type="ChEBI" id="CHEBI:43474"/>
        <dbReference type="ChEBI" id="CHEBI:59918"/>
        <dbReference type="ChEBI" id="CHEBI:64479"/>
        <dbReference type="ChEBI" id="CHEBI:138651"/>
        <dbReference type="EC" id="2.3.1.274"/>
    </reaction>
</comment>
<evidence type="ECO:0000256" key="5">
    <source>
        <dbReference type="ARBA" id="ARBA00022679"/>
    </source>
</evidence>
<dbReference type="Proteomes" id="UP000004198">
    <property type="component" value="Unassembled WGS sequence"/>
</dbReference>
<dbReference type="GO" id="GO:0043811">
    <property type="term" value="F:phosphate:acyl-[acyl carrier protein] acyltransferase activity"/>
    <property type="evidence" value="ECO:0007669"/>
    <property type="project" value="UniProtKB-EC"/>
</dbReference>
<evidence type="ECO:0000256" key="3">
    <source>
        <dbReference type="ARBA" id="ARBA00022490"/>
    </source>
</evidence>
<reference evidence="11 12" key="1">
    <citation type="submission" date="2009-06" db="EMBL/GenBank/DDBJ databases">
        <title>The draft genome of Clostridium carboxidivorans P7.</title>
        <authorList>
            <consortium name="US DOE Joint Genome Institute (JGI-PGF)"/>
            <person name="Lucas S."/>
            <person name="Copeland A."/>
            <person name="Lapidus A."/>
            <person name="Glavina del Rio T."/>
            <person name="Tice H."/>
            <person name="Bruce D."/>
            <person name="Goodwin L."/>
            <person name="Pitluck S."/>
            <person name="Larimer F."/>
            <person name="Land M.L."/>
            <person name="Hauser L."/>
            <person name="Hemme C.L."/>
        </authorList>
    </citation>
    <scope>NUCLEOTIDE SEQUENCE [LARGE SCALE GENOMIC DNA]</scope>
    <source>
        <strain evidence="11 12">P7</strain>
    </source>
</reference>
<dbReference type="Gene3D" id="3.40.718.10">
    <property type="entry name" value="Isopropylmalate Dehydrogenase"/>
    <property type="match status" value="1"/>
</dbReference>
<comment type="caution">
    <text evidence="11">The sequence shown here is derived from an EMBL/GenBank/DDBJ whole genome shotgun (WGS) entry which is preliminary data.</text>
</comment>
<dbReference type="PANTHER" id="PTHR30100">
    <property type="entry name" value="FATTY ACID/PHOSPHOLIPID SYNTHESIS PROTEIN PLSX"/>
    <property type="match status" value="1"/>
</dbReference>
<keyword evidence="8" id="KW-1208">Phospholipid metabolism</keyword>
<name>C6PR10_9CLOT</name>
<gene>
    <name evidence="11" type="ORF">CcarbDRAFT_1227</name>
</gene>
<dbReference type="InterPro" id="IPR012281">
    <property type="entry name" value="Phospholipid_synth_PlsX-like"/>
</dbReference>
<dbReference type="GO" id="GO:0008654">
    <property type="term" value="P:phospholipid biosynthetic process"/>
    <property type="evidence" value="ECO:0007669"/>
    <property type="project" value="UniProtKB-KW"/>
</dbReference>
<sequence>MDYSEYGGSVFLGSKAICIKAHGSSDSKAFKNAIKQAYNCYENAIVDKIKTQLEKLAEENK</sequence>
<evidence type="ECO:0000256" key="9">
    <source>
        <dbReference type="ARBA" id="ARBA00024069"/>
    </source>
</evidence>
<evidence type="ECO:0000256" key="2">
    <source>
        <dbReference type="ARBA" id="ARBA00004496"/>
    </source>
</evidence>
<proteinExistence type="predicted"/>
<dbReference type="GO" id="GO:0006633">
    <property type="term" value="P:fatty acid biosynthetic process"/>
    <property type="evidence" value="ECO:0007669"/>
    <property type="project" value="InterPro"/>
</dbReference>
<protein>
    <recommendedName>
        <fullName evidence="9">phosphate acyltransferase</fullName>
        <ecNumber evidence="9">2.3.1.274</ecNumber>
    </recommendedName>
</protein>
<dbReference type="InterPro" id="IPR003664">
    <property type="entry name" value="FA_synthesis"/>
</dbReference>
<dbReference type="EC" id="2.3.1.274" evidence="9"/>
<keyword evidence="4" id="KW-0444">Lipid biosynthesis</keyword>
<dbReference type="AlphaFoldDB" id="C6PR10"/>
<dbReference type="Pfam" id="PF02504">
    <property type="entry name" value="FA_synthesis"/>
    <property type="match status" value="1"/>
</dbReference>
<evidence type="ECO:0000256" key="4">
    <source>
        <dbReference type="ARBA" id="ARBA00022516"/>
    </source>
</evidence>
<evidence type="ECO:0000256" key="6">
    <source>
        <dbReference type="ARBA" id="ARBA00023098"/>
    </source>
</evidence>
<comment type="subunit">
    <text evidence="10">Homodimer. Probably interacts with PlsY.</text>
</comment>
<dbReference type="SUPFAM" id="SSF53659">
    <property type="entry name" value="Isocitrate/Isopropylmalate dehydrogenase-like"/>
    <property type="match status" value="1"/>
</dbReference>
<dbReference type="GO" id="GO:0005737">
    <property type="term" value="C:cytoplasm"/>
    <property type="evidence" value="ECO:0007669"/>
    <property type="project" value="UniProtKB-SubCell"/>
</dbReference>
<organism evidence="11 12">
    <name type="scientific">Clostridium carboxidivorans P7</name>
    <dbReference type="NCBI Taxonomy" id="536227"/>
    <lineage>
        <taxon>Bacteria</taxon>
        <taxon>Bacillati</taxon>
        <taxon>Bacillota</taxon>
        <taxon>Clostridia</taxon>
        <taxon>Eubacteriales</taxon>
        <taxon>Clostridiaceae</taxon>
        <taxon>Clostridium</taxon>
    </lineage>
</organism>
<keyword evidence="6" id="KW-0443">Lipid metabolism</keyword>
<dbReference type="eggNOG" id="COG0416">
    <property type="taxonomic scope" value="Bacteria"/>
</dbReference>